<keyword evidence="3" id="KW-1185">Reference proteome</keyword>
<feature type="domain" description="HTH psq-type" evidence="1">
    <location>
        <begin position="1"/>
        <end position="20"/>
    </location>
</feature>
<dbReference type="Pfam" id="PF05225">
    <property type="entry name" value="HTH_psq"/>
    <property type="match status" value="1"/>
</dbReference>
<dbReference type="EMBL" id="JASPKY010004894">
    <property type="protein sequence ID" value="KAK9659800.1"/>
    <property type="molecule type" value="Genomic_DNA"/>
</dbReference>
<accession>A0AAW1GF45</accession>
<feature type="non-terminal residue" evidence="2">
    <location>
        <position position="58"/>
    </location>
</feature>
<dbReference type="AlphaFoldDB" id="A0AAW1GF45"/>
<gene>
    <name evidence="2" type="ORF">QE152_g41546</name>
</gene>
<evidence type="ECO:0000313" key="2">
    <source>
        <dbReference type="EMBL" id="KAK9659800.1"/>
    </source>
</evidence>
<name>A0AAW1GF45_POPJA</name>
<dbReference type="Gene3D" id="1.10.10.60">
    <property type="entry name" value="Homeodomain-like"/>
    <property type="match status" value="1"/>
</dbReference>
<evidence type="ECO:0000259" key="1">
    <source>
        <dbReference type="Pfam" id="PF05225"/>
    </source>
</evidence>
<reference evidence="2 3" key="1">
    <citation type="journal article" date="2024" name="BMC Genomics">
        <title>De novo assembly and annotation of Popillia japonica's genome with initial clues to its potential as an invasive pest.</title>
        <authorList>
            <person name="Cucini C."/>
            <person name="Boschi S."/>
            <person name="Funari R."/>
            <person name="Cardaioli E."/>
            <person name="Iannotti N."/>
            <person name="Marturano G."/>
            <person name="Paoli F."/>
            <person name="Bruttini M."/>
            <person name="Carapelli A."/>
            <person name="Frati F."/>
            <person name="Nardi F."/>
        </authorList>
    </citation>
    <scope>NUCLEOTIDE SEQUENCE [LARGE SCALE GENOMIC DNA]</scope>
    <source>
        <strain evidence="2">DMR45628</strain>
    </source>
</reference>
<keyword evidence="2" id="KW-0238">DNA-binding</keyword>
<protein>
    <submittedName>
        <fullName evidence="2">CENP-B N-terminal DNA-binding domain</fullName>
    </submittedName>
</protein>
<comment type="caution">
    <text evidence="2">The sequence shown here is derived from an EMBL/GenBank/DDBJ whole genome shotgun (WGS) entry which is preliminary data.</text>
</comment>
<sequence>MGWAKASKTFGVPFTTLRRRATDVNKAIKHSAKGLDRFHATFTKEQEQMLVEHLKLLE</sequence>
<dbReference type="GO" id="GO:0003677">
    <property type="term" value="F:DNA binding"/>
    <property type="evidence" value="ECO:0007669"/>
    <property type="project" value="UniProtKB-KW"/>
</dbReference>
<organism evidence="2 3">
    <name type="scientific">Popillia japonica</name>
    <name type="common">Japanese beetle</name>
    <dbReference type="NCBI Taxonomy" id="7064"/>
    <lineage>
        <taxon>Eukaryota</taxon>
        <taxon>Metazoa</taxon>
        <taxon>Ecdysozoa</taxon>
        <taxon>Arthropoda</taxon>
        <taxon>Hexapoda</taxon>
        <taxon>Insecta</taxon>
        <taxon>Pterygota</taxon>
        <taxon>Neoptera</taxon>
        <taxon>Endopterygota</taxon>
        <taxon>Coleoptera</taxon>
        <taxon>Polyphaga</taxon>
        <taxon>Scarabaeiformia</taxon>
        <taxon>Scarabaeidae</taxon>
        <taxon>Rutelinae</taxon>
        <taxon>Popillia</taxon>
    </lineage>
</organism>
<proteinExistence type="predicted"/>
<dbReference type="InterPro" id="IPR007889">
    <property type="entry name" value="HTH_Psq"/>
</dbReference>
<evidence type="ECO:0000313" key="3">
    <source>
        <dbReference type="Proteomes" id="UP001458880"/>
    </source>
</evidence>
<dbReference type="Proteomes" id="UP001458880">
    <property type="component" value="Unassembled WGS sequence"/>
</dbReference>